<dbReference type="AlphaFoldDB" id="G3GZW6"/>
<reference evidence="3" key="1">
    <citation type="journal article" date="2011" name="Nat. Biotechnol.">
        <title>The genomic sequence of the Chinese hamster ovary (CHO)-K1 cell line.</title>
        <authorList>
            <person name="Xu X."/>
            <person name="Nagarajan H."/>
            <person name="Lewis N.E."/>
            <person name="Pan S."/>
            <person name="Cai Z."/>
            <person name="Liu X."/>
            <person name="Chen W."/>
            <person name="Xie M."/>
            <person name="Wang W."/>
            <person name="Hammond S."/>
            <person name="Andersen M.R."/>
            <person name="Neff N."/>
            <person name="Passarelli B."/>
            <person name="Koh W."/>
            <person name="Fan H.C."/>
            <person name="Wang J."/>
            <person name="Gui Y."/>
            <person name="Lee K.H."/>
            <person name="Betenbaugh M.J."/>
            <person name="Quake S.R."/>
            <person name="Famili I."/>
            <person name="Palsson B.O."/>
            <person name="Wang J."/>
        </authorList>
    </citation>
    <scope>NUCLEOTIDE SEQUENCE [LARGE SCALE GENOMIC DNA]</scope>
    <source>
        <strain evidence="3">CHO K1 cell line</strain>
    </source>
</reference>
<protein>
    <submittedName>
        <fullName evidence="2">Uncharacterized protein</fullName>
    </submittedName>
</protein>
<evidence type="ECO:0000256" key="1">
    <source>
        <dbReference type="SAM" id="MobiDB-lite"/>
    </source>
</evidence>
<sequence length="68" mass="7569">MPHCVNLTGCPSVHRYLSASVSQVLTDITGVYNDIWPLRCPEDESHYTNLNQPQIHNPLPSPSQILGL</sequence>
<gene>
    <name evidence="2" type="ORF">I79_003414</name>
</gene>
<dbReference type="EMBL" id="JH000085">
    <property type="protein sequence ID" value="EGV99281.1"/>
    <property type="molecule type" value="Genomic_DNA"/>
</dbReference>
<evidence type="ECO:0000313" key="2">
    <source>
        <dbReference type="EMBL" id="EGV99281.1"/>
    </source>
</evidence>
<dbReference type="InParanoid" id="G3GZW6"/>
<evidence type="ECO:0000313" key="3">
    <source>
        <dbReference type="Proteomes" id="UP000001075"/>
    </source>
</evidence>
<dbReference type="Proteomes" id="UP000001075">
    <property type="component" value="Unassembled WGS sequence"/>
</dbReference>
<name>G3GZW6_CRIGR</name>
<organism evidence="2 3">
    <name type="scientific">Cricetulus griseus</name>
    <name type="common">Chinese hamster</name>
    <name type="synonym">Cricetulus barabensis griseus</name>
    <dbReference type="NCBI Taxonomy" id="10029"/>
    <lineage>
        <taxon>Eukaryota</taxon>
        <taxon>Metazoa</taxon>
        <taxon>Chordata</taxon>
        <taxon>Craniata</taxon>
        <taxon>Vertebrata</taxon>
        <taxon>Euteleostomi</taxon>
        <taxon>Mammalia</taxon>
        <taxon>Eutheria</taxon>
        <taxon>Euarchontoglires</taxon>
        <taxon>Glires</taxon>
        <taxon>Rodentia</taxon>
        <taxon>Myomorpha</taxon>
        <taxon>Muroidea</taxon>
        <taxon>Cricetidae</taxon>
        <taxon>Cricetinae</taxon>
        <taxon>Cricetulus</taxon>
    </lineage>
</organism>
<proteinExistence type="predicted"/>
<accession>G3GZW6</accession>
<feature type="region of interest" description="Disordered" evidence="1">
    <location>
        <begin position="49"/>
        <end position="68"/>
    </location>
</feature>